<gene>
    <name evidence="5" type="ORF">AOC05_11305</name>
</gene>
<dbReference type="InterPro" id="IPR020845">
    <property type="entry name" value="AMP-binding_CS"/>
</dbReference>
<dbReference type="EMBL" id="CP012677">
    <property type="protein sequence ID" value="ALE92755.1"/>
    <property type="molecule type" value="Genomic_DNA"/>
</dbReference>
<dbReference type="InterPro" id="IPR000873">
    <property type="entry name" value="AMP-dep_synth/lig_dom"/>
</dbReference>
<dbReference type="GO" id="GO:0031956">
    <property type="term" value="F:medium-chain fatty acid-CoA ligase activity"/>
    <property type="evidence" value="ECO:0007669"/>
    <property type="project" value="TreeGrafter"/>
</dbReference>
<dbReference type="Gene3D" id="3.40.50.12780">
    <property type="entry name" value="N-terminal domain of ligase-like"/>
    <property type="match status" value="1"/>
</dbReference>
<dbReference type="InterPro" id="IPR045851">
    <property type="entry name" value="AMP-bd_C_sf"/>
</dbReference>
<proteinExistence type="inferred from homology"/>
<evidence type="ECO:0008006" key="7">
    <source>
        <dbReference type="Google" id="ProtNLM"/>
    </source>
</evidence>
<dbReference type="Pfam" id="PF13193">
    <property type="entry name" value="AMP-binding_C"/>
    <property type="match status" value="1"/>
</dbReference>
<dbReference type="AlphaFoldDB" id="A0A0M3UGA6"/>
<protein>
    <recommendedName>
        <fullName evidence="7">Long-chain fatty acid--CoA ligase</fullName>
    </recommendedName>
</protein>
<dbReference type="PANTHER" id="PTHR43201:SF5">
    <property type="entry name" value="MEDIUM-CHAIN ACYL-COA LIGASE ACSF2, MITOCHONDRIAL"/>
    <property type="match status" value="1"/>
</dbReference>
<dbReference type="GO" id="GO:0006631">
    <property type="term" value="P:fatty acid metabolic process"/>
    <property type="evidence" value="ECO:0007669"/>
    <property type="project" value="TreeGrafter"/>
</dbReference>
<evidence type="ECO:0000313" key="6">
    <source>
        <dbReference type="Proteomes" id="UP000062833"/>
    </source>
</evidence>
<dbReference type="FunFam" id="3.30.300.30:FF:000008">
    <property type="entry name" value="2,3-dihydroxybenzoate-AMP ligase"/>
    <property type="match status" value="1"/>
</dbReference>
<evidence type="ECO:0000259" key="3">
    <source>
        <dbReference type="Pfam" id="PF00501"/>
    </source>
</evidence>
<dbReference type="PROSITE" id="PS00455">
    <property type="entry name" value="AMP_BINDING"/>
    <property type="match status" value="1"/>
</dbReference>
<dbReference type="PANTHER" id="PTHR43201">
    <property type="entry name" value="ACYL-COA SYNTHETASE"/>
    <property type="match status" value="1"/>
</dbReference>
<evidence type="ECO:0000256" key="2">
    <source>
        <dbReference type="ARBA" id="ARBA00022598"/>
    </source>
</evidence>
<dbReference type="InterPro" id="IPR025110">
    <property type="entry name" value="AMP-bd_C"/>
</dbReference>
<keyword evidence="6" id="KW-1185">Reference proteome</keyword>
<accession>A0A0M3UGA6</accession>
<dbReference type="Proteomes" id="UP000062833">
    <property type="component" value="Chromosome"/>
</dbReference>
<comment type="similarity">
    <text evidence="1">Belongs to the ATP-dependent AMP-binding enzyme family.</text>
</comment>
<feature type="domain" description="AMP-dependent synthetase/ligase" evidence="3">
    <location>
        <begin position="16"/>
        <end position="394"/>
    </location>
</feature>
<sequence>MTLDTLATPVFLQDRLDHWAKERPDENAVICGDVNYTWAQWRPRILALTEALRRAAIRRGDRILTFDMNHMAIVELTFAAAALGAGTVVGNFRLAPGQLAYILEDSTPKIVFYGAEFQGVLQAAAAESETKPPRTVAIGGENDEYEPFLAGGAQAPEGMEAAENSEGGNGVVREEIDPNDTVLVVYTSGSTGRPKGVELTHTSVNAHSVMANEGFRMVPGDVNMVGMPMFHVGGSCYLQVGIYAGASTIYLRDPSGPSLMKAIAQGARFAFLVPAVIHAVLGAGEQAAAAFSSLKKIAYGSSPMPLPLLAKTLKTWPDTELAHVFGMTELSGIASMLQDTDHRNPPRPEVLQSVGRALPGLEIRIAEPFTHEVLPAGVNGEIQVRGRLTMRGYLNRPEDTANAFTADGFLCSGDIGHMDEDGYLYMVDRLKDMIISGGENVYCPEVENVLMAHPDVNEGIVMGVPHPKWVETVKAVVVRNEGSTVGEADLIAFCRERLAHYQCPTSVDFVEELPRNATGKILKRDLREPYWRGHDRNI</sequence>
<dbReference type="RefSeq" id="WP_062007319.1">
    <property type="nucleotide sequence ID" value="NZ_CP012677.1"/>
</dbReference>
<dbReference type="SUPFAM" id="SSF56801">
    <property type="entry name" value="Acetyl-CoA synthetase-like"/>
    <property type="match status" value="1"/>
</dbReference>
<dbReference type="Gene3D" id="3.30.300.30">
    <property type="match status" value="1"/>
</dbReference>
<evidence type="ECO:0000313" key="5">
    <source>
        <dbReference type="EMBL" id="ALE92755.1"/>
    </source>
</evidence>
<name>A0A0M3UGA6_9MICC</name>
<evidence type="ECO:0000259" key="4">
    <source>
        <dbReference type="Pfam" id="PF13193"/>
    </source>
</evidence>
<dbReference type="OrthoDB" id="9803968at2"/>
<dbReference type="KEGG" id="aaq:AOC05_11305"/>
<dbReference type="InterPro" id="IPR042099">
    <property type="entry name" value="ANL_N_sf"/>
</dbReference>
<reference evidence="6" key="1">
    <citation type="submission" date="2015-09" db="EMBL/GenBank/DDBJ databases">
        <title>Complete genome of Arthrobacter alpinus strain R3.8.</title>
        <authorList>
            <person name="See-Too W.S."/>
            <person name="Chan K.G."/>
        </authorList>
    </citation>
    <scope>NUCLEOTIDE SEQUENCE [LARGE SCALE GENOMIC DNA]</scope>
    <source>
        <strain evidence="6">R3.8</strain>
    </source>
</reference>
<keyword evidence="2" id="KW-0436">Ligase</keyword>
<evidence type="ECO:0000256" key="1">
    <source>
        <dbReference type="ARBA" id="ARBA00006432"/>
    </source>
</evidence>
<organism evidence="5 6">
    <name type="scientific">Arthrobacter alpinus</name>
    <dbReference type="NCBI Taxonomy" id="656366"/>
    <lineage>
        <taxon>Bacteria</taxon>
        <taxon>Bacillati</taxon>
        <taxon>Actinomycetota</taxon>
        <taxon>Actinomycetes</taxon>
        <taxon>Micrococcales</taxon>
        <taxon>Micrococcaceae</taxon>
        <taxon>Arthrobacter</taxon>
    </lineage>
</organism>
<dbReference type="PATRIC" id="fig|656366.3.peg.2438"/>
<feature type="domain" description="AMP-binding enzyme C-terminal" evidence="4">
    <location>
        <begin position="445"/>
        <end position="520"/>
    </location>
</feature>
<dbReference type="Pfam" id="PF00501">
    <property type="entry name" value="AMP-binding"/>
    <property type="match status" value="1"/>
</dbReference>